<evidence type="ECO:0000313" key="2">
    <source>
        <dbReference type="EMBL" id="KAF9495505.1"/>
    </source>
</evidence>
<dbReference type="AlphaFoldDB" id="A0A9P6DGS5"/>
<dbReference type="Proteomes" id="UP000807025">
    <property type="component" value="Unassembled WGS sequence"/>
</dbReference>
<accession>A0A9P6DGS5</accession>
<organism evidence="2 3">
    <name type="scientific">Pleurotus eryngii</name>
    <name type="common">Boletus of the steppes</name>
    <dbReference type="NCBI Taxonomy" id="5323"/>
    <lineage>
        <taxon>Eukaryota</taxon>
        <taxon>Fungi</taxon>
        <taxon>Dikarya</taxon>
        <taxon>Basidiomycota</taxon>
        <taxon>Agaricomycotina</taxon>
        <taxon>Agaricomycetes</taxon>
        <taxon>Agaricomycetidae</taxon>
        <taxon>Agaricales</taxon>
        <taxon>Pleurotineae</taxon>
        <taxon>Pleurotaceae</taxon>
        <taxon>Pleurotus</taxon>
    </lineage>
</organism>
<dbReference type="OrthoDB" id="3203379at2759"/>
<dbReference type="EMBL" id="MU154561">
    <property type="protein sequence ID" value="KAF9495505.1"/>
    <property type="molecule type" value="Genomic_DNA"/>
</dbReference>
<evidence type="ECO:0000256" key="1">
    <source>
        <dbReference type="SAM" id="MobiDB-lite"/>
    </source>
</evidence>
<protein>
    <submittedName>
        <fullName evidence="2">Uncharacterized protein</fullName>
    </submittedName>
</protein>
<name>A0A9P6DGS5_PLEER</name>
<comment type="caution">
    <text evidence="2">The sequence shown here is derived from an EMBL/GenBank/DDBJ whole genome shotgun (WGS) entry which is preliminary data.</text>
</comment>
<reference evidence="2" key="1">
    <citation type="submission" date="2020-11" db="EMBL/GenBank/DDBJ databases">
        <authorList>
            <consortium name="DOE Joint Genome Institute"/>
            <person name="Ahrendt S."/>
            <person name="Riley R."/>
            <person name="Andreopoulos W."/>
            <person name="Labutti K."/>
            <person name="Pangilinan J."/>
            <person name="Ruiz-Duenas F.J."/>
            <person name="Barrasa J.M."/>
            <person name="Sanchez-Garcia M."/>
            <person name="Camarero S."/>
            <person name="Miyauchi S."/>
            <person name="Serrano A."/>
            <person name="Linde D."/>
            <person name="Babiker R."/>
            <person name="Drula E."/>
            <person name="Ayuso-Fernandez I."/>
            <person name="Pacheco R."/>
            <person name="Padilla G."/>
            <person name="Ferreira P."/>
            <person name="Barriuso J."/>
            <person name="Kellner H."/>
            <person name="Castanera R."/>
            <person name="Alfaro M."/>
            <person name="Ramirez L."/>
            <person name="Pisabarro A.G."/>
            <person name="Kuo A."/>
            <person name="Tritt A."/>
            <person name="Lipzen A."/>
            <person name="He G."/>
            <person name="Yan M."/>
            <person name="Ng V."/>
            <person name="Cullen D."/>
            <person name="Martin F."/>
            <person name="Rosso M.-N."/>
            <person name="Henrissat B."/>
            <person name="Hibbett D."/>
            <person name="Martinez A.T."/>
            <person name="Grigoriev I.V."/>
        </authorList>
    </citation>
    <scope>NUCLEOTIDE SEQUENCE</scope>
    <source>
        <strain evidence="2">ATCC 90797</strain>
    </source>
</reference>
<proteinExistence type="predicted"/>
<feature type="region of interest" description="Disordered" evidence="1">
    <location>
        <begin position="9"/>
        <end position="58"/>
    </location>
</feature>
<evidence type="ECO:0000313" key="3">
    <source>
        <dbReference type="Proteomes" id="UP000807025"/>
    </source>
</evidence>
<gene>
    <name evidence="2" type="ORF">BDN71DRAFT_1506643</name>
</gene>
<sequence>MDNFYVADTLESDENQTYEPSIHSDDEPDDCANDLLDDKVTEPSLPSVPPSLRRQKTAELRSKIPTTSLLPAVLATSELWASLGIDLPIFLDALSWGDLACRQNRALPSILTPLQPMMYAESECHGCQQIQY</sequence>
<keyword evidence="3" id="KW-1185">Reference proteome</keyword>